<sequence>MFGSMRRGGPGREFLDALGKIARLDADSAASSNPSIEELEKAEELLKSARRSLALQGRDKALEALCDHIFVTFDATEEELCRHSVRRMLWNVKTQSVSERIDPTHPQDQIQLFHDLGELDDNARATQRVYEIDVEVLGMEFKFVGSVFRPPGDLPAGIEQNAGFVEELRGLSGYFNLEPFAEVFLRRGEIKVDADSRYPTLQTFAEKWTKDADFNEENPHSWIIAARIIVVALVKMLRNKFIEVRRQDLSQGCVVVHHVMEFFEKYMYCWEPDAAEFDDAEGMDRITEETQSTTFAGDGDGQRGEEEDGIEEIDQDEEEQDGVEVRDVEGIVL</sequence>
<dbReference type="PhylomeDB" id="A0A0G4HPC7"/>
<feature type="compositionally biased region" description="Acidic residues" evidence="1">
    <location>
        <begin position="305"/>
        <end position="322"/>
    </location>
</feature>
<dbReference type="VEuPathDB" id="CryptoDB:Cvel_29701"/>
<name>A0A0G4HPC7_9ALVE</name>
<proteinExistence type="predicted"/>
<evidence type="ECO:0000313" key="2">
    <source>
        <dbReference type="EMBL" id="CEM46004.1"/>
    </source>
</evidence>
<protein>
    <submittedName>
        <fullName evidence="2">Uncharacterized protein</fullName>
    </submittedName>
</protein>
<feature type="region of interest" description="Disordered" evidence="1">
    <location>
        <begin position="284"/>
        <end position="333"/>
    </location>
</feature>
<dbReference type="EMBL" id="CDMZ01003341">
    <property type="protein sequence ID" value="CEM46004.1"/>
    <property type="molecule type" value="Genomic_DNA"/>
</dbReference>
<organism evidence="2">
    <name type="scientific">Chromera velia CCMP2878</name>
    <dbReference type="NCBI Taxonomy" id="1169474"/>
    <lineage>
        <taxon>Eukaryota</taxon>
        <taxon>Sar</taxon>
        <taxon>Alveolata</taxon>
        <taxon>Colpodellida</taxon>
        <taxon>Chromeraceae</taxon>
        <taxon>Chromera</taxon>
    </lineage>
</organism>
<gene>
    <name evidence="2" type="ORF">Cvel_29701</name>
</gene>
<dbReference type="AlphaFoldDB" id="A0A0G4HPC7"/>
<feature type="compositionally biased region" description="Basic and acidic residues" evidence="1">
    <location>
        <begin position="323"/>
        <end position="333"/>
    </location>
</feature>
<reference evidence="2" key="1">
    <citation type="submission" date="2014-11" db="EMBL/GenBank/DDBJ databases">
        <authorList>
            <person name="Otto D Thomas"/>
            <person name="Naeem Raeece"/>
        </authorList>
    </citation>
    <scope>NUCLEOTIDE SEQUENCE</scope>
</reference>
<accession>A0A0G4HPC7</accession>
<evidence type="ECO:0000256" key="1">
    <source>
        <dbReference type="SAM" id="MobiDB-lite"/>
    </source>
</evidence>